<dbReference type="Pfam" id="PF13511">
    <property type="entry name" value="DUF4124"/>
    <property type="match status" value="1"/>
</dbReference>
<keyword evidence="6" id="KW-1185">Reference proteome</keyword>
<sequence>MHFSRSCQKHPVSPTMMWINRWLVCFAIILLSTSLGLASTIYRAQDAEGNVTYSDKPTPDARPLKLDSRPSRIAYQVIKVIDGDTVTLEGGLRVRLLGINAPEIDSRNRTGEPGGTQAKNWLRDKLQGRHVYLEYDQQEQDHYQRKLAHLHLASGEHINLSLVEKGLATVVIIPPNIRYADTMIRAQRQAEKQRLGIWAMTHYAPRSLAKLTEKPAGWQRYHAKISKVDRSRRFSRLIVSDNIDIRIANSDLALFPPLQQFLNKRIEVHGWISRSKDHFSIRVRHPSAFILLE</sequence>
<evidence type="ECO:0000256" key="1">
    <source>
        <dbReference type="ARBA" id="ARBA00022722"/>
    </source>
</evidence>
<dbReference type="SMART" id="SM00318">
    <property type="entry name" value="SNc"/>
    <property type="match status" value="1"/>
</dbReference>
<keyword evidence="2" id="KW-0255">Endonuclease</keyword>
<name>A0A1G5SI43_9PROT</name>
<organism evidence="5 6">
    <name type="scientific">Nitrosomonas mobilis</name>
    <dbReference type="NCBI Taxonomy" id="51642"/>
    <lineage>
        <taxon>Bacteria</taxon>
        <taxon>Pseudomonadati</taxon>
        <taxon>Pseudomonadota</taxon>
        <taxon>Betaproteobacteria</taxon>
        <taxon>Nitrosomonadales</taxon>
        <taxon>Nitrosomonadaceae</taxon>
        <taxon>Nitrosomonas</taxon>
    </lineage>
</organism>
<evidence type="ECO:0000256" key="3">
    <source>
        <dbReference type="ARBA" id="ARBA00022801"/>
    </source>
</evidence>
<keyword evidence="3" id="KW-0378">Hydrolase</keyword>
<gene>
    <name evidence="5" type="ORF">NSMM_800048</name>
</gene>
<dbReference type="Proteomes" id="UP000198729">
    <property type="component" value="Unassembled WGS sequence"/>
</dbReference>
<dbReference type="GO" id="GO:0016787">
    <property type="term" value="F:hydrolase activity"/>
    <property type="evidence" value="ECO:0007669"/>
    <property type="project" value="UniProtKB-KW"/>
</dbReference>
<dbReference type="STRING" id="51642.NSMM_800048"/>
<evidence type="ECO:0000313" key="6">
    <source>
        <dbReference type="Proteomes" id="UP000198729"/>
    </source>
</evidence>
<reference evidence="5 6" key="1">
    <citation type="submission" date="2016-10" db="EMBL/GenBank/DDBJ databases">
        <authorList>
            <person name="de Groot N.N."/>
        </authorList>
    </citation>
    <scope>NUCLEOTIDE SEQUENCE [LARGE SCALE GENOMIC DNA]</scope>
    <source>
        <strain evidence="5">1</strain>
    </source>
</reference>
<dbReference type="Pfam" id="PF00565">
    <property type="entry name" value="SNase"/>
    <property type="match status" value="1"/>
</dbReference>
<feature type="domain" description="TNase-like" evidence="4">
    <location>
        <begin position="71"/>
        <end position="200"/>
    </location>
</feature>
<dbReference type="OrthoDB" id="9805504at2"/>
<dbReference type="EMBL" id="FMWO01000092">
    <property type="protein sequence ID" value="SCZ86854.1"/>
    <property type="molecule type" value="Genomic_DNA"/>
</dbReference>
<dbReference type="InterPro" id="IPR016071">
    <property type="entry name" value="Staphylococal_nuclease_OB-fold"/>
</dbReference>
<proteinExistence type="predicted"/>
<evidence type="ECO:0000256" key="2">
    <source>
        <dbReference type="ARBA" id="ARBA00022759"/>
    </source>
</evidence>
<dbReference type="PANTHER" id="PTHR12302">
    <property type="entry name" value="EBNA2 BINDING PROTEIN P100"/>
    <property type="match status" value="1"/>
</dbReference>
<evidence type="ECO:0000259" key="4">
    <source>
        <dbReference type="PROSITE" id="PS50830"/>
    </source>
</evidence>
<protein>
    <submittedName>
        <fullName evidence="5">Nuclease (SNase domain protein)</fullName>
    </submittedName>
</protein>
<dbReference type="InterPro" id="IPR025392">
    <property type="entry name" value="DUF4124"/>
</dbReference>
<keyword evidence="1" id="KW-0540">Nuclease</keyword>
<evidence type="ECO:0000313" key="5">
    <source>
        <dbReference type="EMBL" id="SCZ86854.1"/>
    </source>
</evidence>
<dbReference type="AlphaFoldDB" id="A0A1G5SI43"/>
<dbReference type="InterPro" id="IPR035437">
    <property type="entry name" value="SNase_OB-fold_sf"/>
</dbReference>
<dbReference type="SUPFAM" id="SSF50199">
    <property type="entry name" value="Staphylococcal nuclease"/>
    <property type="match status" value="1"/>
</dbReference>
<accession>A0A1G5SI43</accession>
<dbReference type="PROSITE" id="PS50830">
    <property type="entry name" value="TNASE_3"/>
    <property type="match status" value="1"/>
</dbReference>
<dbReference type="GO" id="GO:0004519">
    <property type="term" value="F:endonuclease activity"/>
    <property type="evidence" value="ECO:0007669"/>
    <property type="project" value="UniProtKB-KW"/>
</dbReference>
<dbReference type="PANTHER" id="PTHR12302:SF3">
    <property type="entry name" value="SERINE_THREONINE-PROTEIN KINASE 31"/>
    <property type="match status" value="1"/>
</dbReference>
<dbReference type="Gene3D" id="2.40.50.90">
    <property type="match status" value="1"/>
</dbReference>
<dbReference type="RefSeq" id="WP_090288122.1">
    <property type="nucleotide sequence ID" value="NZ_FMWO01000092.1"/>
</dbReference>